<feature type="compositionally biased region" description="Acidic residues" evidence="2">
    <location>
        <begin position="269"/>
        <end position="279"/>
    </location>
</feature>
<evidence type="ECO:0000259" key="3">
    <source>
        <dbReference type="Pfam" id="PF03468"/>
    </source>
</evidence>
<evidence type="ECO:0000313" key="4">
    <source>
        <dbReference type="EnsemblPlants" id="Pp3c5_15010V3.2"/>
    </source>
</evidence>
<dbReference type="EnsemblPlants" id="Pp3c5_15010V3.3">
    <property type="protein sequence ID" value="Pp3c5_15010V3.3"/>
    <property type="gene ID" value="Pp3c5_15010"/>
</dbReference>
<dbReference type="PANTHER" id="PTHR46602">
    <property type="entry name" value="PROTEIN SUPPRESSOR OF GENE SILENCING 3"/>
    <property type="match status" value="1"/>
</dbReference>
<dbReference type="GeneID" id="112282517"/>
<dbReference type="Pfam" id="PF03468">
    <property type="entry name" value="XS"/>
    <property type="match status" value="1"/>
</dbReference>
<feature type="compositionally biased region" description="Low complexity" evidence="2">
    <location>
        <begin position="1"/>
        <end position="10"/>
    </location>
</feature>
<dbReference type="AlphaFoldDB" id="A9T5P8"/>
<dbReference type="eggNOG" id="ENOG502QPU5">
    <property type="taxonomic scope" value="Eukaryota"/>
</dbReference>
<dbReference type="EnsemblPlants" id="Pp3c5_15010V3.2">
    <property type="protein sequence ID" value="Pp3c5_15010V3.2"/>
    <property type="gene ID" value="Pp3c5_15010"/>
</dbReference>
<evidence type="ECO:0000313" key="5">
    <source>
        <dbReference type="Proteomes" id="UP000006727"/>
    </source>
</evidence>
<dbReference type="GO" id="GO:0031047">
    <property type="term" value="P:regulatory ncRNA-mediated gene silencing"/>
    <property type="evidence" value="ECO:0007669"/>
    <property type="project" value="InterPro"/>
</dbReference>
<gene>
    <name evidence="4" type="primary">LOC112282517</name>
</gene>
<name>A9T5P8_PHYPA</name>
<dbReference type="HOGENOM" id="CLU_381925_0_0_1"/>
<dbReference type="PANTHER" id="PTHR46602:SF1">
    <property type="entry name" value="PROTEIN SUPPRESSOR OF GENE SILENCING 3"/>
    <property type="match status" value="1"/>
</dbReference>
<dbReference type="RefSeq" id="XP_024375949.1">
    <property type="nucleotide sequence ID" value="XM_024520181.2"/>
</dbReference>
<dbReference type="EMBL" id="ABEU02000005">
    <property type="status" value="NOT_ANNOTATED_CDS"/>
    <property type="molecule type" value="Genomic_DNA"/>
</dbReference>
<feature type="compositionally biased region" description="Low complexity" evidence="2">
    <location>
        <begin position="63"/>
        <end position="73"/>
    </location>
</feature>
<evidence type="ECO:0000256" key="1">
    <source>
        <dbReference type="SAM" id="Coils"/>
    </source>
</evidence>
<reference evidence="4 5" key="1">
    <citation type="journal article" date="2008" name="Science">
        <title>The Physcomitrella genome reveals evolutionary insights into the conquest of land by plants.</title>
        <authorList>
            <person name="Rensing S."/>
            <person name="Lang D."/>
            <person name="Zimmer A."/>
            <person name="Terry A."/>
            <person name="Salamov A."/>
            <person name="Shapiro H."/>
            <person name="Nishiyama T."/>
            <person name="Perroud P.-F."/>
            <person name="Lindquist E."/>
            <person name="Kamisugi Y."/>
            <person name="Tanahashi T."/>
            <person name="Sakakibara K."/>
            <person name="Fujita T."/>
            <person name="Oishi K."/>
            <person name="Shin-I T."/>
            <person name="Kuroki Y."/>
            <person name="Toyoda A."/>
            <person name="Suzuki Y."/>
            <person name="Hashimoto A."/>
            <person name="Yamaguchi K."/>
            <person name="Sugano A."/>
            <person name="Kohara Y."/>
            <person name="Fujiyama A."/>
            <person name="Anterola A."/>
            <person name="Aoki S."/>
            <person name="Ashton N."/>
            <person name="Barbazuk W.B."/>
            <person name="Barker E."/>
            <person name="Bennetzen J."/>
            <person name="Bezanilla M."/>
            <person name="Blankenship R."/>
            <person name="Cho S.H."/>
            <person name="Dutcher S."/>
            <person name="Estelle M."/>
            <person name="Fawcett J.A."/>
            <person name="Gundlach H."/>
            <person name="Hanada K."/>
            <person name="Heyl A."/>
            <person name="Hicks K.A."/>
            <person name="Hugh J."/>
            <person name="Lohr M."/>
            <person name="Mayer K."/>
            <person name="Melkozernov A."/>
            <person name="Murata T."/>
            <person name="Nelson D."/>
            <person name="Pils B."/>
            <person name="Prigge M."/>
            <person name="Reiss B."/>
            <person name="Renner T."/>
            <person name="Rombauts S."/>
            <person name="Rushton P."/>
            <person name="Sanderfoot A."/>
            <person name="Schween G."/>
            <person name="Shiu S.-H."/>
            <person name="Stueber K."/>
            <person name="Theodoulou F.L."/>
            <person name="Tu H."/>
            <person name="Van de Peer Y."/>
            <person name="Verrier P.J."/>
            <person name="Waters E."/>
            <person name="Wood A."/>
            <person name="Yang L."/>
            <person name="Cove D."/>
            <person name="Cuming A."/>
            <person name="Hasebe M."/>
            <person name="Lucas S."/>
            <person name="Mishler D.B."/>
            <person name="Reski R."/>
            <person name="Grigoriev I."/>
            <person name="Quatrano R.S."/>
            <person name="Boore J.L."/>
        </authorList>
    </citation>
    <scope>NUCLEOTIDE SEQUENCE [LARGE SCALE GENOMIC DNA]</scope>
    <source>
        <strain evidence="4 5">cv. Gransden 2004</strain>
    </source>
</reference>
<dbReference type="GO" id="GO:0051607">
    <property type="term" value="P:defense response to virus"/>
    <property type="evidence" value="ECO:0007669"/>
    <property type="project" value="InterPro"/>
</dbReference>
<dbReference type="Proteomes" id="UP000006727">
    <property type="component" value="Chromosome 5"/>
</dbReference>
<dbReference type="InterPro" id="IPR044287">
    <property type="entry name" value="SGS3"/>
</dbReference>
<feature type="compositionally biased region" description="Low complexity" evidence="2">
    <location>
        <begin position="100"/>
        <end position="113"/>
    </location>
</feature>
<feature type="domain" description="XS" evidence="3">
    <location>
        <begin position="398"/>
        <end position="511"/>
    </location>
</feature>
<feature type="coiled-coil region" evidence="1">
    <location>
        <begin position="665"/>
        <end position="699"/>
    </location>
</feature>
<dbReference type="Gramene" id="Pp3c5_15010V3.3">
    <property type="protein sequence ID" value="Pp3c5_15010V3.3"/>
    <property type="gene ID" value="Pp3c5_15010"/>
</dbReference>
<accession>A9T5P8</accession>
<evidence type="ECO:0000256" key="2">
    <source>
        <dbReference type="SAM" id="MobiDB-lite"/>
    </source>
</evidence>
<dbReference type="OrthoDB" id="1936239at2759"/>
<reference evidence="4 5" key="2">
    <citation type="journal article" date="2018" name="Plant J.">
        <title>The Physcomitrella patens chromosome-scale assembly reveals moss genome structure and evolution.</title>
        <authorList>
            <person name="Lang D."/>
            <person name="Ullrich K.K."/>
            <person name="Murat F."/>
            <person name="Fuchs J."/>
            <person name="Jenkins J."/>
            <person name="Haas F.B."/>
            <person name="Piednoel M."/>
            <person name="Gundlach H."/>
            <person name="Van Bel M."/>
            <person name="Meyberg R."/>
            <person name="Vives C."/>
            <person name="Morata J."/>
            <person name="Symeonidi A."/>
            <person name="Hiss M."/>
            <person name="Muchero W."/>
            <person name="Kamisugi Y."/>
            <person name="Saleh O."/>
            <person name="Blanc G."/>
            <person name="Decker E.L."/>
            <person name="van Gessel N."/>
            <person name="Grimwood J."/>
            <person name="Hayes R.D."/>
            <person name="Graham S.W."/>
            <person name="Gunter L.E."/>
            <person name="McDaniel S.F."/>
            <person name="Hoernstein S.N.W."/>
            <person name="Larsson A."/>
            <person name="Li F.W."/>
            <person name="Perroud P.F."/>
            <person name="Phillips J."/>
            <person name="Ranjan P."/>
            <person name="Rokshar D.S."/>
            <person name="Rothfels C.J."/>
            <person name="Schneider L."/>
            <person name="Shu S."/>
            <person name="Stevenson D.W."/>
            <person name="Thummler F."/>
            <person name="Tillich M."/>
            <person name="Villarreal Aguilar J.C."/>
            <person name="Widiez T."/>
            <person name="Wong G.K."/>
            <person name="Wymore A."/>
            <person name="Zhang Y."/>
            <person name="Zimmer A.D."/>
            <person name="Quatrano R.S."/>
            <person name="Mayer K.F.X."/>
            <person name="Goodstein D."/>
            <person name="Casacuberta J.M."/>
            <person name="Vandepoele K."/>
            <person name="Reski R."/>
            <person name="Cuming A.C."/>
            <person name="Tuskan G.A."/>
            <person name="Maumus F."/>
            <person name="Salse J."/>
            <person name="Schmutz J."/>
            <person name="Rensing S.A."/>
        </authorList>
    </citation>
    <scope>NUCLEOTIDE SEQUENCE [LARGE SCALE GENOMIC DNA]</scope>
    <source>
        <strain evidence="4 5">cv. Gransden 2004</strain>
    </source>
</reference>
<dbReference type="InterPro" id="IPR038588">
    <property type="entry name" value="XS_domain_sf"/>
</dbReference>
<keyword evidence="5" id="KW-1185">Reference proteome</keyword>
<dbReference type="Gramene" id="Pp3c5_15010V3.2">
    <property type="protein sequence ID" value="Pp3c5_15010V3.2"/>
    <property type="gene ID" value="Pp3c5_15010"/>
</dbReference>
<dbReference type="KEGG" id="ppp:112282517"/>
<dbReference type="InterPro" id="IPR005380">
    <property type="entry name" value="XS_domain"/>
</dbReference>
<feature type="compositionally biased region" description="Polar residues" evidence="2">
    <location>
        <begin position="20"/>
        <end position="32"/>
    </location>
</feature>
<feature type="region of interest" description="Disordered" evidence="2">
    <location>
        <begin position="1"/>
        <end position="279"/>
    </location>
</feature>
<organism evidence="4 5">
    <name type="scientific">Physcomitrium patens</name>
    <name type="common">Spreading-leaved earth moss</name>
    <name type="synonym">Physcomitrella patens</name>
    <dbReference type="NCBI Taxonomy" id="3218"/>
    <lineage>
        <taxon>Eukaryota</taxon>
        <taxon>Viridiplantae</taxon>
        <taxon>Streptophyta</taxon>
        <taxon>Embryophyta</taxon>
        <taxon>Bryophyta</taxon>
        <taxon>Bryophytina</taxon>
        <taxon>Bryopsida</taxon>
        <taxon>Funariidae</taxon>
        <taxon>Funariales</taxon>
        <taxon>Funariaceae</taxon>
        <taxon>Physcomitrium</taxon>
    </lineage>
</organism>
<protein>
    <recommendedName>
        <fullName evidence="3">XS domain-containing protein</fullName>
    </recommendedName>
</protein>
<keyword evidence="1" id="KW-0175">Coiled coil</keyword>
<dbReference type="Gene3D" id="3.30.70.2890">
    <property type="entry name" value="XS domain"/>
    <property type="match status" value="1"/>
</dbReference>
<feature type="compositionally biased region" description="Polar residues" evidence="2">
    <location>
        <begin position="227"/>
        <end position="246"/>
    </location>
</feature>
<sequence>MAGASGSASTGNGGNYGADSNWTMNSGPSHVTNGWDDPVDGWQFQPAYNSSYGDKNGKSLYDNASNRSGSSSKARSRKGNSMNRQDSGSPQSGRGGGRQGSNRNNGGSERSPGQGEAGRGGRGGRGRRGEGRGGRGKFNGGRGEFNGERGASNKPQGGWGQHNNFRQYEAAPNADYGGRGGWDGQGPLLSPENGWQQVSSKSRNGSESSSRSGAPGITNKAWHQGAKASTQLVSGSSSNLYQQGDTGTDLALEYPASPYSDSQCSDLDHVEDDSDDGFFSDDSFAQESHEDQKKIKWFRDFFQDLDSMTDAQLNEHDRQWHCPACKGGPGAIDWFRGLVPLATHARTMRSRRVKLHRKFAEILEEELRIRRSAQPNVELQSTFGKWNGLSEDTESQQKMIIWPPILVIQNTQLEQDDEGKWIGMGNKELVDMFKDYNPLKPRHAYGPQGHRGMSLLIFPDSPIGYHDAVRLATHFANSRRGRDDWQRPGKILFKPGGERILYGYLAIKDDLDIFNRHSRGKTLLKYELRKLQQVVLEPMQRMEQQNQLIQSLQIEQNTLKKSVSETSKNLQLREEELQILWDRQGKQHAENKRELADMEEFFQQESAQWANEVAAKDSELQKLRDDLHKIALNQSHELNVLRSNLPNIDQDPAMANEILQMTKKVEGSLLEAEDFENKLKELEQKHHERRVQFQKQQHEAALTFEQQIKIEMTEFLHSFEKQMRQ</sequence>
<feature type="compositionally biased region" description="Low complexity" evidence="2">
    <location>
        <begin position="199"/>
        <end position="213"/>
    </location>
</feature>
<proteinExistence type="predicted"/>
<reference evidence="4" key="3">
    <citation type="submission" date="2020-12" db="UniProtKB">
        <authorList>
            <consortium name="EnsemblPlants"/>
        </authorList>
    </citation>
    <scope>IDENTIFICATION</scope>
</reference>